<dbReference type="GO" id="GO:0016020">
    <property type="term" value="C:membrane"/>
    <property type="evidence" value="ECO:0007669"/>
    <property type="project" value="UniProtKB-SubCell"/>
</dbReference>
<evidence type="ECO:0000256" key="1">
    <source>
        <dbReference type="ARBA" id="ARBA00004141"/>
    </source>
</evidence>
<feature type="transmembrane region" description="Helical" evidence="5">
    <location>
        <begin position="122"/>
        <end position="141"/>
    </location>
</feature>
<evidence type="ECO:0000256" key="2">
    <source>
        <dbReference type="ARBA" id="ARBA00022692"/>
    </source>
</evidence>
<dbReference type="PROSITE" id="PS50850">
    <property type="entry name" value="MFS"/>
    <property type="match status" value="1"/>
</dbReference>
<feature type="transmembrane region" description="Helical" evidence="5">
    <location>
        <begin position="180"/>
        <end position="199"/>
    </location>
</feature>
<dbReference type="InterPro" id="IPR036259">
    <property type="entry name" value="MFS_trans_sf"/>
</dbReference>
<evidence type="ECO:0000313" key="7">
    <source>
        <dbReference type="EMBL" id="KAK8746206.1"/>
    </source>
</evidence>
<protein>
    <recommendedName>
        <fullName evidence="6">Major facilitator superfamily (MFS) profile domain-containing protein</fullName>
    </recommendedName>
</protein>
<feature type="transmembrane region" description="Helical" evidence="5">
    <location>
        <begin position="343"/>
        <end position="364"/>
    </location>
</feature>
<feature type="transmembrane region" description="Helical" evidence="5">
    <location>
        <begin position="153"/>
        <end position="174"/>
    </location>
</feature>
<evidence type="ECO:0000256" key="5">
    <source>
        <dbReference type="SAM" id="Phobius"/>
    </source>
</evidence>
<dbReference type="PANTHER" id="PTHR24064">
    <property type="entry name" value="SOLUTE CARRIER FAMILY 22 MEMBER"/>
    <property type="match status" value="1"/>
</dbReference>
<dbReference type="Pfam" id="PF00083">
    <property type="entry name" value="Sugar_tr"/>
    <property type="match status" value="1"/>
</dbReference>
<evidence type="ECO:0000259" key="6">
    <source>
        <dbReference type="PROSITE" id="PS50850"/>
    </source>
</evidence>
<feature type="transmembrane region" description="Helical" evidence="5">
    <location>
        <begin position="376"/>
        <end position="397"/>
    </location>
</feature>
<evidence type="ECO:0000313" key="8">
    <source>
        <dbReference type="Proteomes" id="UP001445076"/>
    </source>
</evidence>
<feature type="transmembrane region" description="Helical" evidence="5">
    <location>
        <begin position="490"/>
        <end position="511"/>
    </location>
</feature>
<dbReference type="GO" id="GO:0022857">
    <property type="term" value="F:transmembrane transporter activity"/>
    <property type="evidence" value="ECO:0007669"/>
    <property type="project" value="InterPro"/>
</dbReference>
<evidence type="ECO:0000256" key="4">
    <source>
        <dbReference type="ARBA" id="ARBA00023136"/>
    </source>
</evidence>
<feature type="transmembrane region" description="Helical" evidence="5">
    <location>
        <begin position="239"/>
        <end position="258"/>
    </location>
</feature>
<dbReference type="EMBL" id="JARKIK010000018">
    <property type="protein sequence ID" value="KAK8746206.1"/>
    <property type="molecule type" value="Genomic_DNA"/>
</dbReference>
<dbReference type="InterPro" id="IPR020846">
    <property type="entry name" value="MFS_dom"/>
</dbReference>
<gene>
    <name evidence="7" type="ORF">OTU49_017298</name>
</gene>
<dbReference type="Proteomes" id="UP001445076">
    <property type="component" value="Unassembled WGS sequence"/>
</dbReference>
<keyword evidence="8" id="KW-1185">Reference proteome</keyword>
<comment type="caution">
    <text evidence="7">The sequence shown here is derived from an EMBL/GenBank/DDBJ whole genome shotgun (WGS) entry which is preliminary data.</text>
</comment>
<dbReference type="AlphaFoldDB" id="A0AAW0Y2D1"/>
<dbReference type="InterPro" id="IPR005828">
    <property type="entry name" value="MFS_sugar_transport-like"/>
</dbReference>
<name>A0AAW0Y2D1_CHEQU</name>
<feature type="domain" description="Major facilitator superfamily (MFS) profile" evidence="6">
    <location>
        <begin position="58"/>
        <end position="518"/>
    </location>
</feature>
<organism evidence="7 8">
    <name type="scientific">Cherax quadricarinatus</name>
    <name type="common">Australian red claw crayfish</name>
    <dbReference type="NCBI Taxonomy" id="27406"/>
    <lineage>
        <taxon>Eukaryota</taxon>
        <taxon>Metazoa</taxon>
        <taxon>Ecdysozoa</taxon>
        <taxon>Arthropoda</taxon>
        <taxon>Crustacea</taxon>
        <taxon>Multicrustacea</taxon>
        <taxon>Malacostraca</taxon>
        <taxon>Eumalacostraca</taxon>
        <taxon>Eucarida</taxon>
        <taxon>Decapoda</taxon>
        <taxon>Pleocyemata</taxon>
        <taxon>Astacidea</taxon>
        <taxon>Parastacoidea</taxon>
        <taxon>Parastacidae</taxon>
        <taxon>Cherax</taxon>
    </lineage>
</organism>
<keyword evidence="3 5" id="KW-1133">Transmembrane helix</keyword>
<reference evidence="7" key="2">
    <citation type="submission" date="2024-01" db="EMBL/GenBank/DDBJ databases">
        <authorList>
            <person name="He J."/>
            <person name="Wang M."/>
            <person name="Zheng J."/>
            <person name="Liu Z."/>
        </authorList>
    </citation>
    <scope>NUCLEOTIDE SEQUENCE</scope>
    <source>
        <strain evidence="7">ZL_2023a</strain>
        <tissue evidence="7">Muscle</tissue>
    </source>
</reference>
<feature type="transmembrane region" description="Helical" evidence="5">
    <location>
        <begin position="21"/>
        <end position="45"/>
    </location>
</feature>
<evidence type="ECO:0000256" key="3">
    <source>
        <dbReference type="ARBA" id="ARBA00022989"/>
    </source>
</evidence>
<keyword evidence="2 5" id="KW-0812">Transmembrane</keyword>
<dbReference type="CDD" id="cd17317">
    <property type="entry name" value="MFS_SLC22"/>
    <property type="match status" value="1"/>
</dbReference>
<feature type="transmembrane region" description="Helical" evidence="5">
    <location>
        <begin position="211"/>
        <end position="233"/>
    </location>
</feature>
<dbReference type="SUPFAM" id="SSF103473">
    <property type="entry name" value="MFS general substrate transporter"/>
    <property type="match status" value="1"/>
</dbReference>
<sequence>MPTNSKFDDLLVQLETGKWNFMFYIATGYWNMCLAPHILGMAFLAPQVDYYCVPPENGYTVTSYSFGLSGKNITSTDNCFYLTNSSGGGGFVKEGCTSWSYDNTTFTSTLTSQFDLVCSSEYLRATFSSIYMFGTFFGAPINGNLSDRLGRKTTLTVGTLIYFSLAIGSCWITVFYAILVVRFILGLLHPAILQSGYILALEVTEPKHRSVVGIMLSLPWAVGTMAWGGVAYLVREWHWLQLIITLPSFAMLPALWFLDESPRWLIVNGRFDRALRVLRKAARWNKTTLPSTEELTLLMRAIQKESTIAKEAARNGNCEALTCTQKISHCLRRLLILFRTPKLRLITVVLCFNFFMVAATFYGMSLNAINYSVDPFLYMVVGGLVEMPGYTLVAPIVGRLGRKWPNIVCFFISGTVIMALAFIPPGIYWLVMTLAMVGKMCISAAFQILYLYCMELFPTEVRLQGLGFTTMASRLGSMFSPFITDYLGPLYPSAPSLTFGIAAFLAGLSMLPLRETLGAKLPDTISDIETPRRHSCYRRENSCSDTEDELEMAKLRA</sequence>
<comment type="subcellular location">
    <subcellularLocation>
        <location evidence="1">Membrane</location>
        <topology evidence="1">Multi-pass membrane protein</topology>
    </subcellularLocation>
</comment>
<keyword evidence="4 5" id="KW-0472">Membrane</keyword>
<dbReference type="EMBL" id="JARKIK010000018">
    <property type="protein sequence ID" value="KAK8746207.1"/>
    <property type="molecule type" value="Genomic_DNA"/>
</dbReference>
<accession>A0AAW0Y2D1</accession>
<proteinExistence type="predicted"/>
<feature type="transmembrane region" description="Helical" evidence="5">
    <location>
        <begin position="404"/>
        <end position="423"/>
    </location>
</feature>
<reference evidence="7 8" key="1">
    <citation type="journal article" date="2024" name="BMC Genomics">
        <title>Genome assembly of redclaw crayfish (Cherax quadricarinatus) provides insights into its immune adaptation and hypoxia tolerance.</title>
        <authorList>
            <person name="Liu Z."/>
            <person name="Zheng J."/>
            <person name="Li H."/>
            <person name="Fang K."/>
            <person name="Wang S."/>
            <person name="He J."/>
            <person name="Zhou D."/>
            <person name="Weng S."/>
            <person name="Chi M."/>
            <person name="Gu Z."/>
            <person name="He J."/>
            <person name="Li F."/>
            <person name="Wang M."/>
        </authorList>
    </citation>
    <scope>NUCLEOTIDE SEQUENCE [LARGE SCALE GENOMIC DNA]</scope>
    <source>
        <strain evidence="7">ZL_2023a</strain>
    </source>
</reference>
<dbReference type="Gene3D" id="1.20.1250.20">
    <property type="entry name" value="MFS general substrate transporter like domains"/>
    <property type="match status" value="1"/>
</dbReference>